<keyword evidence="4 10" id="KW-0812">Transmembrane</keyword>
<evidence type="ECO:0000256" key="6">
    <source>
        <dbReference type="ARBA" id="ARBA00022967"/>
    </source>
</evidence>
<gene>
    <name evidence="11" type="ORF">NC653_019060</name>
</gene>
<evidence type="ECO:0000256" key="8">
    <source>
        <dbReference type="ARBA" id="ARBA00023065"/>
    </source>
</evidence>
<dbReference type="Proteomes" id="UP001164929">
    <property type="component" value="Chromosome 7"/>
</dbReference>
<dbReference type="Pfam" id="PF03030">
    <property type="entry name" value="H_PPase"/>
    <property type="match status" value="1"/>
</dbReference>
<keyword evidence="7 10" id="KW-1133">Transmembrane helix</keyword>
<dbReference type="InterPro" id="IPR004131">
    <property type="entry name" value="PPase-energised_H-pump"/>
</dbReference>
<evidence type="ECO:0000256" key="4">
    <source>
        <dbReference type="ARBA" id="ARBA00022692"/>
    </source>
</evidence>
<accession>A0AAD6QHZ0</accession>
<comment type="caution">
    <text evidence="11">The sequence shown here is derived from an EMBL/GenBank/DDBJ whole genome shotgun (WGS) entry which is preliminary data.</text>
</comment>
<evidence type="ECO:0000256" key="5">
    <source>
        <dbReference type="ARBA" id="ARBA00022842"/>
    </source>
</evidence>
<name>A0AAD6QHZ0_9ROSI</name>
<reference evidence="11" key="1">
    <citation type="journal article" date="2023" name="Mol. Ecol. Resour.">
        <title>Chromosome-level genome assembly of a triploid poplar Populus alba 'Berolinensis'.</title>
        <authorList>
            <person name="Chen S."/>
            <person name="Yu Y."/>
            <person name="Wang X."/>
            <person name="Wang S."/>
            <person name="Zhang T."/>
            <person name="Zhou Y."/>
            <person name="He R."/>
            <person name="Meng N."/>
            <person name="Wang Y."/>
            <person name="Liu W."/>
            <person name="Liu Z."/>
            <person name="Liu J."/>
            <person name="Guo Q."/>
            <person name="Huang H."/>
            <person name="Sederoff R.R."/>
            <person name="Wang G."/>
            <person name="Qu G."/>
            <person name="Chen S."/>
        </authorList>
    </citation>
    <scope>NUCLEOTIDE SEQUENCE</scope>
    <source>
        <strain evidence="11">SC-2020</strain>
    </source>
</reference>
<proteinExistence type="predicted"/>
<keyword evidence="8" id="KW-0406">Ion transport</keyword>
<dbReference type="GO" id="GO:0016020">
    <property type="term" value="C:membrane"/>
    <property type="evidence" value="ECO:0007669"/>
    <property type="project" value="InterPro"/>
</dbReference>
<dbReference type="EMBL" id="JAQIZT010000007">
    <property type="protein sequence ID" value="KAJ6990683.1"/>
    <property type="molecule type" value="Genomic_DNA"/>
</dbReference>
<keyword evidence="12" id="KW-1185">Reference proteome</keyword>
<dbReference type="GO" id="GO:0004427">
    <property type="term" value="F:inorganic diphosphate phosphatase activity"/>
    <property type="evidence" value="ECO:0007669"/>
    <property type="project" value="InterPro"/>
</dbReference>
<comment type="subcellular location">
    <subcellularLocation>
        <location evidence="1">Endomembrane system</location>
        <topology evidence="1">Multi-pass membrane protein</topology>
    </subcellularLocation>
</comment>
<sequence length="148" mass="16073">MAFFGVCISNASISTVDLLNPNVFIGSIAGAVLMYFFPAMTLKGVENSALKFIKAARRQFNNTPGFMEGTTKPNYVACVMFPTKASTKKMTPSGALVMLTLLLAGSLYVASRLSSVFPTSKVHGIMPRNTMRLVLQSLFCSYGKIFHL</sequence>
<feature type="transmembrane region" description="Helical" evidence="10">
    <location>
        <begin position="90"/>
        <end position="110"/>
    </location>
</feature>
<dbReference type="PANTHER" id="PTHR31998">
    <property type="entry name" value="K(+)-INSENSITIVE PYROPHOSPHATE-ENERGIZED PROTON PUMP"/>
    <property type="match status" value="1"/>
</dbReference>
<evidence type="ECO:0000256" key="3">
    <source>
        <dbReference type="ARBA" id="ARBA00022448"/>
    </source>
</evidence>
<evidence type="ECO:0000256" key="7">
    <source>
        <dbReference type="ARBA" id="ARBA00022989"/>
    </source>
</evidence>
<evidence type="ECO:0000313" key="11">
    <source>
        <dbReference type="EMBL" id="KAJ6990683.1"/>
    </source>
</evidence>
<evidence type="ECO:0000256" key="10">
    <source>
        <dbReference type="SAM" id="Phobius"/>
    </source>
</evidence>
<keyword evidence="9 10" id="KW-0472">Membrane</keyword>
<feature type="transmembrane region" description="Helical" evidence="10">
    <location>
        <begin position="23"/>
        <end position="42"/>
    </location>
</feature>
<protein>
    <recommendedName>
        <fullName evidence="2">H(+)-exporting diphosphatase</fullName>
        <ecNumber evidence="2">7.1.3.1</ecNumber>
    </recommendedName>
</protein>
<dbReference type="AlphaFoldDB" id="A0AAD6QHZ0"/>
<dbReference type="GO" id="GO:0012505">
    <property type="term" value="C:endomembrane system"/>
    <property type="evidence" value="ECO:0007669"/>
    <property type="project" value="UniProtKB-SubCell"/>
</dbReference>
<keyword evidence="5" id="KW-0460">Magnesium</keyword>
<evidence type="ECO:0000256" key="1">
    <source>
        <dbReference type="ARBA" id="ARBA00004127"/>
    </source>
</evidence>
<organism evidence="11 12">
    <name type="scientific">Populus alba x Populus x berolinensis</name>
    <dbReference type="NCBI Taxonomy" id="444605"/>
    <lineage>
        <taxon>Eukaryota</taxon>
        <taxon>Viridiplantae</taxon>
        <taxon>Streptophyta</taxon>
        <taxon>Embryophyta</taxon>
        <taxon>Tracheophyta</taxon>
        <taxon>Spermatophyta</taxon>
        <taxon>Magnoliopsida</taxon>
        <taxon>eudicotyledons</taxon>
        <taxon>Gunneridae</taxon>
        <taxon>Pentapetalae</taxon>
        <taxon>rosids</taxon>
        <taxon>fabids</taxon>
        <taxon>Malpighiales</taxon>
        <taxon>Salicaceae</taxon>
        <taxon>Saliceae</taxon>
        <taxon>Populus</taxon>
    </lineage>
</organism>
<dbReference type="GO" id="GO:0009678">
    <property type="term" value="F:diphosphate hydrolysis-driven proton transmembrane transporter activity"/>
    <property type="evidence" value="ECO:0007669"/>
    <property type="project" value="UniProtKB-EC"/>
</dbReference>
<evidence type="ECO:0000256" key="2">
    <source>
        <dbReference type="ARBA" id="ARBA00013242"/>
    </source>
</evidence>
<evidence type="ECO:0000313" key="12">
    <source>
        <dbReference type="Proteomes" id="UP001164929"/>
    </source>
</evidence>
<keyword evidence="6" id="KW-1278">Translocase</keyword>
<keyword evidence="3" id="KW-0813">Transport</keyword>
<dbReference type="EC" id="7.1.3.1" evidence="2"/>
<evidence type="ECO:0000256" key="9">
    <source>
        <dbReference type="ARBA" id="ARBA00023136"/>
    </source>
</evidence>